<evidence type="ECO:0000256" key="1">
    <source>
        <dbReference type="SAM" id="Phobius"/>
    </source>
</evidence>
<gene>
    <name evidence="2" type="ORF">PanWU01x14_334880</name>
</gene>
<feature type="transmembrane region" description="Helical" evidence="1">
    <location>
        <begin position="6"/>
        <end position="25"/>
    </location>
</feature>
<evidence type="ECO:0000313" key="3">
    <source>
        <dbReference type="Proteomes" id="UP000237105"/>
    </source>
</evidence>
<dbReference type="AlphaFoldDB" id="A0A2P5AGB6"/>
<keyword evidence="3" id="KW-1185">Reference proteome</keyword>
<keyword evidence="1" id="KW-0472">Membrane</keyword>
<reference evidence="3" key="1">
    <citation type="submission" date="2016-06" db="EMBL/GenBank/DDBJ databases">
        <title>Parallel loss of symbiosis genes in relatives of nitrogen-fixing non-legume Parasponia.</title>
        <authorList>
            <person name="Van Velzen R."/>
            <person name="Holmer R."/>
            <person name="Bu F."/>
            <person name="Rutten L."/>
            <person name="Van Zeijl A."/>
            <person name="Liu W."/>
            <person name="Santuari L."/>
            <person name="Cao Q."/>
            <person name="Sharma T."/>
            <person name="Shen D."/>
            <person name="Roswanjaya Y."/>
            <person name="Wardhani T."/>
            <person name="Kalhor M.S."/>
            <person name="Jansen J."/>
            <person name="Van den Hoogen J."/>
            <person name="Gungor B."/>
            <person name="Hartog M."/>
            <person name="Hontelez J."/>
            <person name="Verver J."/>
            <person name="Yang W.-C."/>
            <person name="Schijlen E."/>
            <person name="Repin R."/>
            <person name="Schilthuizen M."/>
            <person name="Schranz E."/>
            <person name="Heidstra R."/>
            <person name="Miyata K."/>
            <person name="Fedorova E."/>
            <person name="Kohlen W."/>
            <person name="Bisseling T."/>
            <person name="Smit S."/>
            <person name="Geurts R."/>
        </authorList>
    </citation>
    <scope>NUCLEOTIDE SEQUENCE [LARGE SCALE GENOMIC DNA]</scope>
    <source>
        <strain evidence="3">cv. WU1-14</strain>
    </source>
</reference>
<comment type="caution">
    <text evidence="2">The sequence shown here is derived from an EMBL/GenBank/DDBJ whole genome shotgun (WGS) entry which is preliminary data.</text>
</comment>
<organism evidence="2 3">
    <name type="scientific">Parasponia andersonii</name>
    <name type="common">Sponia andersonii</name>
    <dbReference type="NCBI Taxonomy" id="3476"/>
    <lineage>
        <taxon>Eukaryota</taxon>
        <taxon>Viridiplantae</taxon>
        <taxon>Streptophyta</taxon>
        <taxon>Embryophyta</taxon>
        <taxon>Tracheophyta</taxon>
        <taxon>Spermatophyta</taxon>
        <taxon>Magnoliopsida</taxon>
        <taxon>eudicotyledons</taxon>
        <taxon>Gunneridae</taxon>
        <taxon>Pentapetalae</taxon>
        <taxon>rosids</taxon>
        <taxon>fabids</taxon>
        <taxon>Rosales</taxon>
        <taxon>Cannabaceae</taxon>
        <taxon>Parasponia</taxon>
    </lineage>
</organism>
<dbReference type="EMBL" id="JXTB01000605">
    <property type="protein sequence ID" value="PON35587.1"/>
    <property type="molecule type" value="Genomic_DNA"/>
</dbReference>
<keyword evidence="1" id="KW-1133">Transmembrane helix</keyword>
<sequence length="73" mass="8179">MHLTYYVGGFSLGPPSGILFCALLVKLLKSACRSQEEAKEMMANNNFLYGNWLKGSSYSRPFDGTKRLSPETR</sequence>
<name>A0A2P5AGB6_PARAD</name>
<keyword evidence="1" id="KW-0812">Transmembrane</keyword>
<accession>A0A2P5AGB6</accession>
<protein>
    <submittedName>
        <fullName evidence="2">Uncharacterized protein</fullName>
    </submittedName>
</protein>
<dbReference type="Proteomes" id="UP000237105">
    <property type="component" value="Unassembled WGS sequence"/>
</dbReference>
<evidence type="ECO:0000313" key="2">
    <source>
        <dbReference type="EMBL" id="PON35587.1"/>
    </source>
</evidence>
<proteinExistence type="predicted"/>